<dbReference type="Gene3D" id="1.10.287.110">
    <property type="entry name" value="DnaJ domain"/>
    <property type="match status" value="1"/>
</dbReference>
<dbReference type="PANTHER" id="PTHR45098:SF1">
    <property type="entry name" value="DNAJ DOMAIN CONTAINING PROTEIN, EXPRESSED"/>
    <property type="match status" value="1"/>
</dbReference>
<dbReference type="InterPro" id="IPR018253">
    <property type="entry name" value="DnaJ_domain_CS"/>
</dbReference>
<organism evidence="2">
    <name type="scientific">viral metagenome</name>
    <dbReference type="NCBI Taxonomy" id="1070528"/>
    <lineage>
        <taxon>unclassified sequences</taxon>
        <taxon>metagenomes</taxon>
        <taxon>organismal metagenomes</taxon>
    </lineage>
</organism>
<dbReference type="InterPro" id="IPR036869">
    <property type="entry name" value="J_dom_sf"/>
</dbReference>
<dbReference type="SUPFAM" id="SSF46565">
    <property type="entry name" value="Chaperone J-domain"/>
    <property type="match status" value="1"/>
</dbReference>
<dbReference type="PANTHER" id="PTHR45098">
    <property type="entry name" value="DNAJ DOMAIN CONTAINING PROTEIN, EXPRESSED"/>
    <property type="match status" value="1"/>
</dbReference>
<dbReference type="SMART" id="SM00271">
    <property type="entry name" value="DnaJ"/>
    <property type="match status" value="1"/>
</dbReference>
<dbReference type="InterPro" id="IPR001623">
    <property type="entry name" value="DnaJ_domain"/>
</dbReference>
<dbReference type="CDD" id="cd06257">
    <property type="entry name" value="DnaJ"/>
    <property type="match status" value="1"/>
</dbReference>
<dbReference type="Pfam" id="PF00226">
    <property type="entry name" value="DnaJ"/>
    <property type="match status" value="1"/>
</dbReference>
<sequence>MATEYGIKKDKTINLYSILGLTIDVCKDQKCNELIQKAYLKKAKLCHPDRHPGRKDVAEVFELITGAYDILKNEKQRTEYNHKMAMMNESSSDFSQLKKKTENFMTSQGEFAPATDAQKLSFGAQMVLQNEKHGFDESICKVPIPKNEAKKRLEELTRDRSKQDNEIKHERLFKGMDWNGAKFNRAFELSHKREDDALVEHGGVPSAWNCQGAVANFSAFDDLGNLYVDDGSRVDTERQKYGNINFGNLPQHKFTAEEVNTLEGVDYFAGHNELGDDYFADIKERLRNRESNNMNYDSMQFDDFKRDDFAGYGIHDQLGLHYEDRLCLDDNTEDDISQRFENLMAQRRMEDLMLDKKKQK</sequence>
<reference evidence="2" key="1">
    <citation type="journal article" date="2020" name="Nature">
        <title>Giant virus diversity and host interactions through global metagenomics.</title>
        <authorList>
            <person name="Schulz F."/>
            <person name="Roux S."/>
            <person name="Paez-Espino D."/>
            <person name="Jungbluth S."/>
            <person name="Walsh D.A."/>
            <person name="Denef V.J."/>
            <person name="McMahon K.D."/>
            <person name="Konstantinidis K.T."/>
            <person name="Eloe-Fadrosh E.A."/>
            <person name="Kyrpides N.C."/>
            <person name="Woyke T."/>
        </authorList>
    </citation>
    <scope>NUCLEOTIDE SEQUENCE</scope>
    <source>
        <strain evidence="2">GVMAG-M-3300020192-26</strain>
    </source>
</reference>
<proteinExistence type="predicted"/>
<dbReference type="AlphaFoldDB" id="A0A6C0CAQ9"/>
<evidence type="ECO:0000313" key="2">
    <source>
        <dbReference type="EMBL" id="QHT01192.1"/>
    </source>
</evidence>
<name>A0A6C0CAQ9_9ZZZZ</name>
<dbReference type="PROSITE" id="PS50076">
    <property type="entry name" value="DNAJ_2"/>
    <property type="match status" value="1"/>
</dbReference>
<dbReference type="EMBL" id="MN739366">
    <property type="protein sequence ID" value="QHT01192.1"/>
    <property type="molecule type" value="Genomic_DNA"/>
</dbReference>
<evidence type="ECO:0000259" key="1">
    <source>
        <dbReference type="PROSITE" id="PS50076"/>
    </source>
</evidence>
<accession>A0A6C0CAQ9</accession>
<protein>
    <recommendedName>
        <fullName evidence="1">J domain-containing protein</fullName>
    </recommendedName>
</protein>
<dbReference type="PROSITE" id="PS00636">
    <property type="entry name" value="DNAJ_1"/>
    <property type="match status" value="1"/>
</dbReference>
<feature type="domain" description="J" evidence="1">
    <location>
        <begin position="14"/>
        <end position="84"/>
    </location>
</feature>